<sequence>MEPNEIISGYLDVKISSKSRRGPGKRQWCELRRLDSIENGVEIKLRSNREDRQHFIELNLDRNSMHLAYLIWQALKQSILFMSGVSESDSQKWISLIRRMLSIATYIPVSIVDNNHSRKAGLVGLFGVLSVDSQDIIISHPCTGEPKISWKRYYFNQFHLQASAHEADSEKLVQANCFFIAMKAQSSLNISLKLLENSFRYIGIKRLSRSEGDICGGFNSYICNTSSPYVSEIIPEVKIQELGFLCLRMIRILWKSLINLDTVGLSLITKTPGGSETEDSTQDLGKLEDKSKNGVLPRRESGISLASGIYEEILDDCSVKTPRKNAINHSFHIYENPNFIIINDIERKYFKPPPLPPRRVDFSPEGDGRFNKSVFSYINIDATPYQPRIYPNCHKSSLCLSRLDKLSLLSNDEAMKKVPVLADLET</sequence>
<organism evidence="2 3">
    <name type="scientific">Molorchus minor</name>
    <dbReference type="NCBI Taxonomy" id="1323400"/>
    <lineage>
        <taxon>Eukaryota</taxon>
        <taxon>Metazoa</taxon>
        <taxon>Ecdysozoa</taxon>
        <taxon>Arthropoda</taxon>
        <taxon>Hexapoda</taxon>
        <taxon>Insecta</taxon>
        <taxon>Pterygota</taxon>
        <taxon>Neoptera</taxon>
        <taxon>Endopterygota</taxon>
        <taxon>Coleoptera</taxon>
        <taxon>Polyphaga</taxon>
        <taxon>Cucujiformia</taxon>
        <taxon>Chrysomeloidea</taxon>
        <taxon>Cerambycidae</taxon>
        <taxon>Lamiinae</taxon>
        <taxon>Monochamini</taxon>
        <taxon>Molorchus</taxon>
    </lineage>
</organism>
<protein>
    <recommendedName>
        <fullName evidence="4">PH domain-containing protein</fullName>
    </recommendedName>
</protein>
<name>A0ABQ9J2G0_9CUCU</name>
<evidence type="ECO:0000313" key="3">
    <source>
        <dbReference type="Proteomes" id="UP001162164"/>
    </source>
</evidence>
<gene>
    <name evidence="2" type="ORF">NQ317_013132</name>
</gene>
<proteinExistence type="predicted"/>
<evidence type="ECO:0000313" key="2">
    <source>
        <dbReference type="EMBL" id="KAJ8971493.1"/>
    </source>
</evidence>
<accession>A0ABQ9J2G0</accession>
<feature type="region of interest" description="Disordered" evidence="1">
    <location>
        <begin position="271"/>
        <end position="293"/>
    </location>
</feature>
<dbReference type="Proteomes" id="UP001162164">
    <property type="component" value="Unassembled WGS sequence"/>
</dbReference>
<keyword evidence="3" id="KW-1185">Reference proteome</keyword>
<reference evidence="2" key="1">
    <citation type="journal article" date="2023" name="Insect Mol. Biol.">
        <title>Genome sequencing provides insights into the evolution of gene families encoding plant cell wall-degrading enzymes in longhorned beetles.</title>
        <authorList>
            <person name="Shin N.R."/>
            <person name="Okamura Y."/>
            <person name="Kirsch R."/>
            <person name="Pauchet Y."/>
        </authorList>
    </citation>
    <scope>NUCLEOTIDE SEQUENCE</scope>
    <source>
        <strain evidence="2">MMC_N1</strain>
    </source>
</reference>
<comment type="caution">
    <text evidence="2">The sequence shown here is derived from an EMBL/GenBank/DDBJ whole genome shotgun (WGS) entry which is preliminary data.</text>
</comment>
<evidence type="ECO:0000256" key="1">
    <source>
        <dbReference type="SAM" id="MobiDB-lite"/>
    </source>
</evidence>
<dbReference type="EMBL" id="JAPWTJ010001476">
    <property type="protein sequence ID" value="KAJ8971493.1"/>
    <property type="molecule type" value="Genomic_DNA"/>
</dbReference>
<evidence type="ECO:0008006" key="4">
    <source>
        <dbReference type="Google" id="ProtNLM"/>
    </source>
</evidence>